<sequence>MPPHTSYKCLAPKHARGESSSAPLDHSSIIECFEDSNSFKKFNTYFATRTVQISCPADLNFLANTLKFKYLDQLRYCRWLECFQLRGSCYDNLVRAFYSNAKLRHDLNTHLVQSITSSVMGQEISILVETFSTYFSITNKDDDHHTGSYDTSLTRLNDYVGNDMDIHDRILHFIFTWIVAPTNKHSNFCHINYWM</sequence>
<dbReference type="EMBL" id="JABEZY010000004">
    <property type="protein sequence ID" value="MBA0737030.1"/>
    <property type="molecule type" value="Genomic_DNA"/>
</dbReference>
<organism evidence="1 2">
    <name type="scientific">Gossypium gossypioides</name>
    <name type="common">Mexican cotton</name>
    <name type="synonym">Selera gossypioides</name>
    <dbReference type="NCBI Taxonomy" id="34282"/>
    <lineage>
        <taxon>Eukaryota</taxon>
        <taxon>Viridiplantae</taxon>
        <taxon>Streptophyta</taxon>
        <taxon>Embryophyta</taxon>
        <taxon>Tracheophyta</taxon>
        <taxon>Spermatophyta</taxon>
        <taxon>Magnoliopsida</taxon>
        <taxon>eudicotyledons</taxon>
        <taxon>Gunneridae</taxon>
        <taxon>Pentapetalae</taxon>
        <taxon>rosids</taxon>
        <taxon>malvids</taxon>
        <taxon>Malvales</taxon>
        <taxon>Malvaceae</taxon>
        <taxon>Malvoideae</taxon>
        <taxon>Gossypium</taxon>
    </lineage>
</organism>
<comment type="caution">
    <text evidence="1">The sequence shown here is derived from an EMBL/GenBank/DDBJ whole genome shotgun (WGS) entry which is preliminary data.</text>
</comment>
<evidence type="ECO:0000313" key="1">
    <source>
        <dbReference type="EMBL" id="MBA0737030.1"/>
    </source>
</evidence>
<dbReference type="AlphaFoldDB" id="A0A7J9BLI9"/>
<name>A0A7J9BLI9_GOSGO</name>
<proteinExistence type="predicted"/>
<accession>A0A7J9BLI9</accession>
<dbReference type="Proteomes" id="UP000593579">
    <property type="component" value="Unassembled WGS sequence"/>
</dbReference>
<protein>
    <submittedName>
        <fullName evidence="1">Uncharacterized protein</fullName>
    </submittedName>
</protein>
<keyword evidence="2" id="KW-1185">Reference proteome</keyword>
<evidence type="ECO:0000313" key="2">
    <source>
        <dbReference type="Proteomes" id="UP000593579"/>
    </source>
</evidence>
<gene>
    <name evidence="1" type="ORF">Gogos_010513</name>
</gene>
<reference evidence="1 2" key="1">
    <citation type="journal article" date="2019" name="Genome Biol. Evol.">
        <title>Insights into the evolution of the New World diploid cottons (Gossypium, subgenus Houzingenia) based on genome sequencing.</title>
        <authorList>
            <person name="Grover C.E."/>
            <person name="Arick M.A. 2nd"/>
            <person name="Thrash A."/>
            <person name="Conover J.L."/>
            <person name="Sanders W.S."/>
            <person name="Peterson D.G."/>
            <person name="Frelichowski J.E."/>
            <person name="Scheffler J.A."/>
            <person name="Scheffler B.E."/>
            <person name="Wendel J.F."/>
        </authorList>
    </citation>
    <scope>NUCLEOTIDE SEQUENCE [LARGE SCALE GENOMIC DNA]</scope>
    <source>
        <strain evidence="1">5</strain>
        <tissue evidence="1">Leaf</tissue>
    </source>
</reference>
<dbReference type="OrthoDB" id="1008715at2759"/>